<dbReference type="RefSeq" id="WP_011897132.1">
    <property type="nucleotide sequence ID" value="NC_009342.1"/>
</dbReference>
<dbReference type="Proteomes" id="UP000006698">
    <property type="component" value="Chromosome"/>
</dbReference>
<dbReference type="AlphaFoldDB" id="A0AB72VAH3"/>
<organism evidence="1">
    <name type="scientific">Corynebacterium glutamicum (strain R)</name>
    <dbReference type="NCBI Taxonomy" id="340322"/>
    <lineage>
        <taxon>Bacteria</taxon>
        <taxon>Bacillati</taxon>
        <taxon>Actinomycetota</taxon>
        <taxon>Actinomycetes</taxon>
        <taxon>Mycobacteriales</taxon>
        <taxon>Corynebacteriaceae</taxon>
        <taxon>Corynebacterium</taxon>
    </lineage>
</organism>
<gene>
    <name evidence="1" type="ordered locus">cgR_1355</name>
</gene>
<sequence>MVRIVRELSRYDLSTAFTLCEHRMTLDYFKAFGTDYALGLAAESEAA</sequence>
<dbReference type="KEGG" id="cgt:cgR_1355"/>
<name>A0AB72VAH3_CORGB</name>
<evidence type="ECO:0000313" key="1">
    <source>
        <dbReference type="EMBL" id="BAF54337.1"/>
    </source>
</evidence>
<reference evidence="1" key="1">
    <citation type="journal article" date="2007" name="Microbiology">
        <title>Comparative analysis of the Corynebacterium glutamicum group and complete genome sequence of strain R.</title>
        <authorList>
            <person name="Yukawa H."/>
            <person name="Omumasaba C.A."/>
            <person name="Nonaka H."/>
            <person name="Kos P."/>
            <person name="Okai N."/>
            <person name="Suzuki N."/>
            <person name="Suda M."/>
            <person name="Tsuge Y."/>
            <person name="Watanabe J."/>
            <person name="Ikeda Y."/>
            <person name="Vertes A.A."/>
            <person name="Inui M."/>
        </authorList>
    </citation>
    <scope>NUCLEOTIDE SEQUENCE</scope>
    <source>
        <strain evidence="1">R</strain>
    </source>
</reference>
<protein>
    <submittedName>
        <fullName evidence="1">Uncharacterized protein</fullName>
    </submittedName>
</protein>
<dbReference type="EMBL" id="AP009044">
    <property type="protein sequence ID" value="BAF54337.1"/>
    <property type="molecule type" value="Genomic_DNA"/>
</dbReference>
<accession>A0AB72VAH3</accession>
<proteinExistence type="predicted"/>